<dbReference type="EMBL" id="KE525273">
    <property type="protein sequence ID" value="KFB44299.1"/>
    <property type="molecule type" value="Genomic_DNA"/>
</dbReference>
<protein>
    <submittedName>
        <fullName evidence="2 3">Uncharacterized protein</fullName>
    </submittedName>
</protein>
<proteinExistence type="predicted"/>
<dbReference type="VEuPathDB" id="VectorBase:ASIC012168"/>
<reference evidence="2 4" key="1">
    <citation type="journal article" date="2014" name="BMC Genomics">
        <title>Genome sequence of Anopheles sinensis provides insight into genetics basis of mosquito competence for malaria parasites.</title>
        <authorList>
            <person name="Zhou D."/>
            <person name="Zhang D."/>
            <person name="Ding G."/>
            <person name="Shi L."/>
            <person name="Hou Q."/>
            <person name="Ye Y."/>
            <person name="Xu Y."/>
            <person name="Zhou H."/>
            <person name="Xiong C."/>
            <person name="Li S."/>
            <person name="Yu J."/>
            <person name="Hong S."/>
            <person name="Yu X."/>
            <person name="Zou P."/>
            <person name="Chen C."/>
            <person name="Chang X."/>
            <person name="Wang W."/>
            <person name="Lv Y."/>
            <person name="Sun Y."/>
            <person name="Ma L."/>
            <person name="Shen B."/>
            <person name="Zhu C."/>
        </authorList>
    </citation>
    <scope>NUCLEOTIDE SEQUENCE [LARGE SCALE GENOMIC DNA]</scope>
</reference>
<accession>A0A084W255</accession>
<gene>
    <name evidence="2" type="ORF">ZHAS_00012168</name>
</gene>
<keyword evidence="4" id="KW-1185">Reference proteome</keyword>
<reference evidence="3" key="2">
    <citation type="submission" date="2020-05" db="UniProtKB">
        <authorList>
            <consortium name="EnsemblMetazoa"/>
        </authorList>
    </citation>
    <scope>IDENTIFICATION</scope>
</reference>
<evidence type="ECO:0000256" key="1">
    <source>
        <dbReference type="SAM" id="MobiDB-lite"/>
    </source>
</evidence>
<feature type="region of interest" description="Disordered" evidence="1">
    <location>
        <begin position="52"/>
        <end position="97"/>
    </location>
</feature>
<organism evidence="2">
    <name type="scientific">Anopheles sinensis</name>
    <name type="common">Mosquito</name>
    <dbReference type="NCBI Taxonomy" id="74873"/>
    <lineage>
        <taxon>Eukaryota</taxon>
        <taxon>Metazoa</taxon>
        <taxon>Ecdysozoa</taxon>
        <taxon>Arthropoda</taxon>
        <taxon>Hexapoda</taxon>
        <taxon>Insecta</taxon>
        <taxon>Pterygota</taxon>
        <taxon>Neoptera</taxon>
        <taxon>Endopterygota</taxon>
        <taxon>Diptera</taxon>
        <taxon>Nematocera</taxon>
        <taxon>Culicoidea</taxon>
        <taxon>Culicidae</taxon>
        <taxon>Anophelinae</taxon>
        <taxon>Anopheles</taxon>
    </lineage>
</organism>
<evidence type="ECO:0000313" key="3">
    <source>
        <dbReference type="EnsemblMetazoa" id="ASIC012168-PA"/>
    </source>
</evidence>
<name>A0A084W255_ANOSI</name>
<evidence type="ECO:0000313" key="2">
    <source>
        <dbReference type="EMBL" id="KFB44299.1"/>
    </source>
</evidence>
<dbReference type="EnsemblMetazoa" id="ASIC012168-RA">
    <property type="protein sequence ID" value="ASIC012168-PA"/>
    <property type="gene ID" value="ASIC012168"/>
</dbReference>
<dbReference type="EMBL" id="ATLV01019500">
    <property type="status" value="NOT_ANNOTATED_CDS"/>
    <property type="molecule type" value="Genomic_DNA"/>
</dbReference>
<sequence length="97" mass="11037">MRSGRAECTRCRGPTSDEPMIRVLAGEPAPRIRECGRTLPFPLKSNVEMKVKTRPTTAGASCREWKSRNEKLRHAPRRRARPGVGNRLNCHSENKNR</sequence>
<feature type="compositionally biased region" description="Basic and acidic residues" evidence="1">
    <location>
        <begin position="63"/>
        <end position="73"/>
    </location>
</feature>
<dbReference type="AlphaFoldDB" id="A0A084W255"/>
<evidence type="ECO:0000313" key="4">
    <source>
        <dbReference type="Proteomes" id="UP000030765"/>
    </source>
</evidence>
<dbReference type="Proteomes" id="UP000030765">
    <property type="component" value="Unassembled WGS sequence"/>
</dbReference>